<sequence>MDNQEKSSLKLTSYEKGILVGEGFVTAGIIVLLYYATYQIFRILVNAFPAIFEDFWFFGDLFIEMKDQSLLEVNPFVYVFLLLLAVIAIVWRLRRRYRNYEIRHIISELHYIAQGNFEYRIPPSKDSDLQEFIDSIHVLVDSTVAAMEEERRLEQIKDELITNVSHDIRTPLTSVIGYLGLVEQERYRSTEEARTYVHTAYKKARQMKVLVDDLFEYTTVRQTDTPLNLITFDMVQLLEQLAIDFQIEAEEKGMDIEIHSSKERLMMEGDSEKLVRVFNNLLANALKYGKDGKKIVIAIEQINEDYVQINIKNDGEPIPDEAFDQLFERFYRAETSRSQESASTGLGLAIAKGIVELHSGTITAETSNEWTNFIIELPLKVKAKKN</sequence>
<dbReference type="InterPro" id="IPR050398">
    <property type="entry name" value="HssS/ArlS-like"/>
</dbReference>
<dbReference type="SUPFAM" id="SSF47384">
    <property type="entry name" value="Homodimeric domain of signal transducing histidine kinase"/>
    <property type="match status" value="1"/>
</dbReference>
<evidence type="ECO:0000256" key="10">
    <source>
        <dbReference type="ARBA" id="ARBA00022840"/>
    </source>
</evidence>
<evidence type="ECO:0000256" key="14">
    <source>
        <dbReference type="SAM" id="Phobius"/>
    </source>
</evidence>
<reference evidence="16" key="1">
    <citation type="journal article" date="2021" name="PeerJ">
        <title>Extensive microbial diversity within the chicken gut microbiome revealed by metagenomics and culture.</title>
        <authorList>
            <person name="Gilroy R."/>
            <person name="Ravi A."/>
            <person name="Getino M."/>
            <person name="Pursley I."/>
            <person name="Horton D.L."/>
            <person name="Alikhan N.F."/>
            <person name="Baker D."/>
            <person name="Gharbi K."/>
            <person name="Hall N."/>
            <person name="Watson M."/>
            <person name="Adriaenssens E.M."/>
            <person name="Foster-Nyarko E."/>
            <person name="Jarju S."/>
            <person name="Secka A."/>
            <person name="Antonio M."/>
            <person name="Oren A."/>
            <person name="Chaudhuri R.R."/>
            <person name="La Ragione R."/>
            <person name="Hildebrand F."/>
            <person name="Pallen M.J."/>
        </authorList>
    </citation>
    <scope>NUCLEOTIDE SEQUENCE</scope>
    <source>
        <strain evidence="16">CHK169-4300</strain>
    </source>
</reference>
<comment type="caution">
    <text evidence="16">The sequence shown here is derived from an EMBL/GenBank/DDBJ whole genome shotgun (WGS) entry which is preliminary data.</text>
</comment>
<keyword evidence="7 14" id="KW-0812">Transmembrane</keyword>
<keyword evidence="12" id="KW-0902">Two-component regulatory system</keyword>
<evidence type="ECO:0000256" key="1">
    <source>
        <dbReference type="ARBA" id="ARBA00000085"/>
    </source>
</evidence>
<keyword evidence="6" id="KW-0808">Transferase</keyword>
<dbReference type="PRINTS" id="PR00344">
    <property type="entry name" value="BCTRLSENSOR"/>
</dbReference>
<dbReference type="CDD" id="cd00082">
    <property type="entry name" value="HisKA"/>
    <property type="match status" value="1"/>
</dbReference>
<evidence type="ECO:0000256" key="4">
    <source>
        <dbReference type="ARBA" id="ARBA00022475"/>
    </source>
</evidence>
<evidence type="ECO:0000256" key="5">
    <source>
        <dbReference type="ARBA" id="ARBA00022553"/>
    </source>
</evidence>
<feature type="transmembrane region" description="Helical" evidence="14">
    <location>
        <begin position="17"/>
        <end position="36"/>
    </location>
</feature>
<dbReference type="FunFam" id="1.10.287.130:FF:000001">
    <property type="entry name" value="Two-component sensor histidine kinase"/>
    <property type="match status" value="1"/>
</dbReference>
<organism evidence="16 17">
    <name type="scientific">Candidatus Atopostipes pullistercoris</name>
    <dbReference type="NCBI Taxonomy" id="2838467"/>
    <lineage>
        <taxon>Bacteria</taxon>
        <taxon>Bacillati</taxon>
        <taxon>Bacillota</taxon>
        <taxon>Bacilli</taxon>
        <taxon>Lactobacillales</taxon>
        <taxon>Carnobacteriaceae</taxon>
        <taxon>Atopostipes</taxon>
    </lineage>
</organism>
<gene>
    <name evidence="16" type="ORF">H9808_03660</name>
</gene>
<dbReference type="PROSITE" id="PS50109">
    <property type="entry name" value="HIS_KIN"/>
    <property type="match status" value="1"/>
</dbReference>
<feature type="transmembrane region" description="Helical" evidence="14">
    <location>
        <begin position="75"/>
        <end position="93"/>
    </location>
</feature>
<dbReference type="PANTHER" id="PTHR45528">
    <property type="entry name" value="SENSOR HISTIDINE KINASE CPXA"/>
    <property type="match status" value="1"/>
</dbReference>
<evidence type="ECO:0000256" key="11">
    <source>
        <dbReference type="ARBA" id="ARBA00022989"/>
    </source>
</evidence>
<evidence type="ECO:0000256" key="3">
    <source>
        <dbReference type="ARBA" id="ARBA00012438"/>
    </source>
</evidence>
<dbReference type="InterPro" id="IPR005467">
    <property type="entry name" value="His_kinase_dom"/>
</dbReference>
<reference evidence="16" key="2">
    <citation type="submission" date="2021-04" db="EMBL/GenBank/DDBJ databases">
        <authorList>
            <person name="Gilroy R."/>
        </authorList>
    </citation>
    <scope>NUCLEOTIDE SEQUENCE</scope>
    <source>
        <strain evidence="16">CHK169-4300</strain>
    </source>
</reference>
<dbReference type="Proteomes" id="UP000824106">
    <property type="component" value="Unassembled WGS sequence"/>
</dbReference>
<accession>A0A9D2JXF5</accession>
<dbReference type="AlphaFoldDB" id="A0A9D2JXF5"/>
<protein>
    <recommendedName>
        <fullName evidence="3">histidine kinase</fullName>
        <ecNumber evidence="3">2.7.13.3</ecNumber>
    </recommendedName>
</protein>
<dbReference type="Gene3D" id="1.10.287.130">
    <property type="match status" value="1"/>
</dbReference>
<evidence type="ECO:0000256" key="7">
    <source>
        <dbReference type="ARBA" id="ARBA00022692"/>
    </source>
</evidence>
<dbReference type="PANTHER" id="PTHR45528:SF1">
    <property type="entry name" value="SENSOR HISTIDINE KINASE CPXA"/>
    <property type="match status" value="1"/>
</dbReference>
<keyword evidence="13 14" id="KW-0472">Membrane</keyword>
<comment type="subcellular location">
    <subcellularLocation>
        <location evidence="2">Cell membrane</location>
        <topology evidence="2">Multi-pass membrane protein</topology>
    </subcellularLocation>
</comment>
<evidence type="ECO:0000256" key="8">
    <source>
        <dbReference type="ARBA" id="ARBA00022741"/>
    </source>
</evidence>
<keyword evidence="9 16" id="KW-0418">Kinase</keyword>
<dbReference type="CDD" id="cd00075">
    <property type="entry name" value="HATPase"/>
    <property type="match status" value="1"/>
</dbReference>
<dbReference type="SMART" id="SM00387">
    <property type="entry name" value="HATPase_c"/>
    <property type="match status" value="1"/>
</dbReference>
<comment type="catalytic activity">
    <reaction evidence="1">
        <text>ATP + protein L-histidine = ADP + protein N-phospho-L-histidine.</text>
        <dbReference type="EC" id="2.7.13.3"/>
    </reaction>
</comment>
<evidence type="ECO:0000256" key="12">
    <source>
        <dbReference type="ARBA" id="ARBA00023012"/>
    </source>
</evidence>
<dbReference type="InterPro" id="IPR003594">
    <property type="entry name" value="HATPase_dom"/>
</dbReference>
<evidence type="ECO:0000313" key="16">
    <source>
        <dbReference type="EMBL" id="HIZ70851.1"/>
    </source>
</evidence>
<dbReference type="EMBL" id="DXAZ01000051">
    <property type="protein sequence ID" value="HIZ70851.1"/>
    <property type="molecule type" value="Genomic_DNA"/>
</dbReference>
<dbReference type="Gene3D" id="3.30.565.10">
    <property type="entry name" value="Histidine kinase-like ATPase, C-terminal domain"/>
    <property type="match status" value="1"/>
</dbReference>
<keyword evidence="4" id="KW-1003">Cell membrane</keyword>
<dbReference type="InterPro" id="IPR036890">
    <property type="entry name" value="HATPase_C_sf"/>
</dbReference>
<keyword evidence="5" id="KW-0597">Phosphoprotein</keyword>
<evidence type="ECO:0000256" key="2">
    <source>
        <dbReference type="ARBA" id="ARBA00004651"/>
    </source>
</evidence>
<dbReference type="SMART" id="SM00388">
    <property type="entry name" value="HisKA"/>
    <property type="match status" value="1"/>
</dbReference>
<keyword evidence="11 14" id="KW-1133">Transmembrane helix</keyword>
<evidence type="ECO:0000256" key="6">
    <source>
        <dbReference type="ARBA" id="ARBA00022679"/>
    </source>
</evidence>
<dbReference type="SUPFAM" id="SSF55874">
    <property type="entry name" value="ATPase domain of HSP90 chaperone/DNA topoisomerase II/histidine kinase"/>
    <property type="match status" value="1"/>
</dbReference>
<dbReference type="InterPro" id="IPR004358">
    <property type="entry name" value="Sig_transdc_His_kin-like_C"/>
</dbReference>
<dbReference type="Pfam" id="PF00512">
    <property type="entry name" value="HisKA"/>
    <property type="match status" value="1"/>
</dbReference>
<dbReference type="InterPro" id="IPR036097">
    <property type="entry name" value="HisK_dim/P_sf"/>
</dbReference>
<dbReference type="GO" id="GO:0000155">
    <property type="term" value="F:phosphorelay sensor kinase activity"/>
    <property type="evidence" value="ECO:0007669"/>
    <property type="project" value="InterPro"/>
</dbReference>
<evidence type="ECO:0000259" key="15">
    <source>
        <dbReference type="PROSITE" id="PS50109"/>
    </source>
</evidence>
<evidence type="ECO:0000256" key="13">
    <source>
        <dbReference type="ARBA" id="ARBA00023136"/>
    </source>
</evidence>
<dbReference type="InterPro" id="IPR003661">
    <property type="entry name" value="HisK_dim/P_dom"/>
</dbReference>
<name>A0A9D2JXF5_9LACT</name>
<dbReference type="FunFam" id="3.30.565.10:FF:000013">
    <property type="entry name" value="Two-component sensor histidine kinase"/>
    <property type="match status" value="1"/>
</dbReference>
<dbReference type="Pfam" id="PF02518">
    <property type="entry name" value="HATPase_c"/>
    <property type="match status" value="1"/>
</dbReference>
<proteinExistence type="predicted"/>
<keyword evidence="10" id="KW-0067">ATP-binding</keyword>
<dbReference type="EC" id="2.7.13.3" evidence="3"/>
<dbReference type="GO" id="GO:0005524">
    <property type="term" value="F:ATP binding"/>
    <property type="evidence" value="ECO:0007669"/>
    <property type="project" value="UniProtKB-KW"/>
</dbReference>
<dbReference type="GO" id="GO:0005886">
    <property type="term" value="C:plasma membrane"/>
    <property type="evidence" value="ECO:0007669"/>
    <property type="project" value="UniProtKB-SubCell"/>
</dbReference>
<evidence type="ECO:0000313" key="17">
    <source>
        <dbReference type="Proteomes" id="UP000824106"/>
    </source>
</evidence>
<evidence type="ECO:0000256" key="9">
    <source>
        <dbReference type="ARBA" id="ARBA00022777"/>
    </source>
</evidence>
<feature type="domain" description="Histidine kinase" evidence="15">
    <location>
        <begin position="163"/>
        <end position="381"/>
    </location>
</feature>
<keyword evidence="8" id="KW-0547">Nucleotide-binding</keyword>